<keyword evidence="7 12" id="KW-0411">Iron-sulfur</keyword>
<evidence type="ECO:0000313" key="15">
    <source>
        <dbReference type="Proteomes" id="UP001519343"/>
    </source>
</evidence>
<keyword evidence="3 12" id="KW-0949">S-adenosyl-L-methionine</keyword>
<dbReference type="SFLD" id="SFLDG01067">
    <property type="entry name" value="SPASM/twitch_domain_containing"/>
    <property type="match status" value="1"/>
</dbReference>
<keyword evidence="4 12" id="KW-0479">Metal-binding</keyword>
<feature type="binding site" evidence="12">
    <location>
        <position position="169"/>
    </location>
    <ligand>
        <name>GTP</name>
        <dbReference type="ChEBI" id="CHEBI:37565"/>
    </ligand>
</feature>
<evidence type="ECO:0000256" key="11">
    <source>
        <dbReference type="ARBA" id="ARBA00048697"/>
    </source>
</evidence>
<dbReference type="Proteomes" id="UP001519343">
    <property type="component" value="Unassembled WGS sequence"/>
</dbReference>
<dbReference type="EMBL" id="JAGGKT010000007">
    <property type="protein sequence ID" value="MBP1932732.1"/>
    <property type="molecule type" value="Genomic_DNA"/>
</dbReference>
<dbReference type="CDD" id="cd01335">
    <property type="entry name" value="Radical_SAM"/>
    <property type="match status" value="1"/>
</dbReference>
<accession>A0ABS4GR30</accession>
<evidence type="ECO:0000256" key="10">
    <source>
        <dbReference type="ARBA" id="ARBA00023239"/>
    </source>
</evidence>
<comment type="similarity">
    <text evidence="12">Belongs to the radical SAM superfamily. MoaA family.</text>
</comment>
<evidence type="ECO:0000256" key="7">
    <source>
        <dbReference type="ARBA" id="ARBA00023014"/>
    </source>
</evidence>
<dbReference type="PROSITE" id="PS51918">
    <property type="entry name" value="RADICAL_SAM"/>
    <property type="match status" value="1"/>
</dbReference>
<dbReference type="Pfam" id="PF04055">
    <property type="entry name" value="Radical_SAM"/>
    <property type="match status" value="1"/>
</dbReference>
<evidence type="ECO:0000256" key="9">
    <source>
        <dbReference type="ARBA" id="ARBA00023150"/>
    </source>
</evidence>
<keyword evidence="5 12" id="KW-0547">Nucleotide-binding</keyword>
<organism evidence="14 15">
    <name type="scientific">Ammoniphilus resinae</name>
    <dbReference type="NCBI Taxonomy" id="861532"/>
    <lineage>
        <taxon>Bacteria</taxon>
        <taxon>Bacillati</taxon>
        <taxon>Bacillota</taxon>
        <taxon>Bacilli</taxon>
        <taxon>Bacillales</taxon>
        <taxon>Paenibacillaceae</taxon>
        <taxon>Aneurinibacillus group</taxon>
        <taxon>Ammoniphilus</taxon>
    </lineage>
</organism>
<feature type="binding site" evidence="12">
    <location>
        <begin position="272"/>
        <end position="274"/>
    </location>
    <ligand>
        <name>GTP</name>
        <dbReference type="ChEBI" id="CHEBI:37565"/>
    </ligand>
</feature>
<comment type="function">
    <text evidence="12">Catalyzes the cyclization of GTP to (8S)-3',8-cyclo-7,8-dihydroguanosine 5'-triphosphate.</text>
</comment>
<feature type="binding site" evidence="12">
    <location>
        <position position="34"/>
    </location>
    <ligand>
        <name>[4Fe-4S] cluster</name>
        <dbReference type="ChEBI" id="CHEBI:49883"/>
        <label>1</label>
        <note>4Fe-4S-S-AdoMet</note>
    </ligand>
</feature>
<dbReference type="CDD" id="cd21117">
    <property type="entry name" value="Twitch_MoaA"/>
    <property type="match status" value="1"/>
</dbReference>
<evidence type="ECO:0000256" key="1">
    <source>
        <dbReference type="ARBA" id="ARBA00012167"/>
    </source>
</evidence>
<dbReference type="InterPro" id="IPR000385">
    <property type="entry name" value="MoaA_NifB_PqqE_Fe-S-bd_CS"/>
</dbReference>
<keyword evidence="15" id="KW-1185">Reference proteome</keyword>
<protein>
    <recommendedName>
        <fullName evidence="1 12">GTP 3',8-cyclase</fullName>
        <ecNumber evidence="1 12">4.1.99.22</ecNumber>
    </recommendedName>
    <alternativeName>
        <fullName evidence="12">Molybdenum cofactor biosynthesis protein A</fullName>
    </alternativeName>
</protein>
<feature type="binding site" evidence="12">
    <location>
        <position position="284"/>
    </location>
    <ligand>
        <name>[4Fe-4S] cluster</name>
        <dbReference type="ChEBI" id="CHEBI:49883"/>
        <label>2</label>
        <note>4Fe-4S-substrate</note>
    </ligand>
</feature>
<dbReference type="SFLD" id="SFLDG01386">
    <property type="entry name" value="main_SPASM_domain-containing"/>
    <property type="match status" value="1"/>
</dbReference>
<comment type="caution">
    <text evidence="14">The sequence shown here is derived from an EMBL/GenBank/DDBJ whole genome shotgun (WGS) entry which is preliminary data.</text>
</comment>
<gene>
    <name evidence="12" type="primary">moaA</name>
    <name evidence="14" type="ORF">J2Z37_002740</name>
</gene>
<evidence type="ECO:0000256" key="5">
    <source>
        <dbReference type="ARBA" id="ARBA00022741"/>
    </source>
</evidence>
<dbReference type="SFLD" id="SFLDS00029">
    <property type="entry name" value="Radical_SAM"/>
    <property type="match status" value="1"/>
</dbReference>
<feature type="binding site" evidence="12">
    <location>
        <position position="267"/>
    </location>
    <ligand>
        <name>[4Fe-4S] cluster</name>
        <dbReference type="ChEBI" id="CHEBI:49883"/>
        <label>2</label>
        <note>4Fe-4S-substrate</note>
    </ligand>
</feature>
<feature type="binding site" evidence="12">
    <location>
        <position position="81"/>
    </location>
    <ligand>
        <name>S-adenosyl-L-methionine</name>
        <dbReference type="ChEBI" id="CHEBI:59789"/>
    </ligand>
</feature>
<dbReference type="NCBIfam" id="TIGR02666">
    <property type="entry name" value="moaA"/>
    <property type="match status" value="1"/>
</dbReference>
<evidence type="ECO:0000256" key="8">
    <source>
        <dbReference type="ARBA" id="ARBA00023134"/>
    </source>
</evidence>
<feature type="binding site" evidence="12">
    <location>
        <position position="37"/>
    </location>
    <ligand>
        <name>[4Fe-4S] cluster</name>
        <dbReference type="ChEBI" id="CHEBI:49883"/>
        <label>1</label>
        <note>4Fe-4S-S-AdoMet</note>
    </ligand>
</feature>
<dbReference type="InterPro" id="IPR013483">
    <property type="entry name" value="MoaA"/>
</dbReference>
<dbReference type="Gene3D" id="3.20.20.70">
    <property type="entry name" value="Aldolase class I"/>
    <property type="match status" value="1"/>
</dbReference>
<dbReference type="EC" id="4.1.99.22" evidence="1 12"/>
<dbReference type="InterPro" id="IPR006638">
    <property type="entry name" value="Elp3/MiaA/NifB-like_rSAM"/>
</dbReference>
<evidence type="ECO:0000256" key="3">
    <source>
        <dbReference type="ARBA" id="ARBA00022691"/>
    </source>
</evidence>
<name>A0ABS4GR30_9BACL</name>
<comment type="cofactor">
    <cofactor evidence="12">
        <name>[4Fe-4S] cluster</name>
        <dbReference type="ChEBI" id="CHEBI:49883"/>
    </cofactor>
    <text evidence="12">Binds 2 [4Fe-4S] clusters. Binds 1 [4Fe-4S] cluster coordinated with 3 cysteines and an exchangeable S-adenosyl-L-methionine and 1 [4Fe-4S] cluster coordinated with 3 cysteines and the GTP-derived substrate.</text>
</comment>
<keyword evidence="2 12" id="KW-0004">4Fe-4S</keyword>
<dbReference type="InterPro" id="IPR013785">
    <property type="entry name" value="Aldolase_TIM"/>
</dbReference>
<reference evidence="14 15" key="1">
    <citation type="submission" date="2021-03" db="EMBL/GenBank/DDBJ databases">
        <title>Genomic Encyclopedia of Type Strains, Phase IV (KMG-IV): sequencing the most valuable type-strain genomes for metagenomic binning, comparative biology and taxonomic classification.</title>
        <authorList>
            <person name="Goeker M."/>
        </authorList>
    </citation>
    <scope>NUCLEOTIDE SEQUENCE [LARGE SCALE GENOMIC DNA]</scope>
    <source>
        <strain evidence="14 15">DSM 24738</strain>
    </source>
</reference>
<feature type="binding site" evidence="12">
    <location>
        <position position="203"/>
    </location>
    <ligand>
        <name>S-adenosyl-L-methionine</name>
        <dbReference type="ChEBI" id="CHEBI:59789"/>
    </ligand>
</feature>
<feature type="binding site" evidence="12">
    <location>
        <position position="270"/>
    </location>
    <ligand>
        <name>[4Fe-4S] cluster</name>
        <dbReference type="ChEBI" id="CHEBI:49883"/>
        <label>2</label>
        <note>4Fe-4S-substrate</note>
    </ligand>
</feature>
<sequence length="344" mass="38930">MIELESQENKVVDSLGRPLRDLRISVTDKCNFRCTYCMPAELFGPDYEFLPKEKLLSFEEITRLVQIFSRLGVEKIRLTGGEPLMRKNLDSLVGMIKQVEGIDDIAMTTNGSLLSEKVNALKQAGLKRVTVSLDSLDVGRFGQLNGRGYQVEDILHGIEVAAAAGLDVKVNMVVQRGINDQDILPMAKYFFEKGHTLRFIEFMDVGNSNGWKLDQVLPSRSILEKIHEEMPLEPVEPNYYGEVASRYRYKGTDKEIGFISSVTQAFCSTCTRARISAEGHLYLCLFASGGVDLRTPLREGKTDEEMLEMIRKIWEKREDRYSEIRLSNTTGLDRKKVEMSHIGG</sequence>
<feature type="domain" description="Radical SAM core" evidence="13">
    <location>
        <begin position="14"/>
        <end position="233"/>
    </location>
</feature>
<dbReference type="HAMAP" id="MF_01225_B">
    <property type="entry name" value="MoaA_B"/>
    <property type="match status" value="1"/>
</dbReference>
<feature type="binding site" evidence="12">
    <location>
        <position position="108"/>
    </location>
    <ligand>
        <name>GTP</name>
        <dbReference type="ChEBI" id="CHEBI:37565"/>
    </ligand>
</feature>
<keyword evidence="10 12" id="KW-0456">Lyase</keyword>
<feature type="binding site" evidence="12">
    <location>
        <position position="30"/>
    </location>
    <ligand>
        <name>[4Fe-4S] cluster</name>
        <dbReference type="ChEBI" id="CHEBI:49883"/>
        <label>1</label>
        <note>4Fe-4S-S-AdoMet</note>
    </ligand>
</feature>
<proteinExistence type="inferred from homology"/>
<evidence type="ECO:0000256" key="2">
    <source>
        <dbReference type="ARBA" id="ARBA00022485"/>
    </source>
</evidence>
<evidence type="ECO:0000313" key="14">
    <source>
        <dbReference type="EMBL" id="MBP1932732.1"/>
    </source>
</evidence>
<dbReference type="SMART" id="SM00729">
    <property type="entry name" value="Elp3"/>
    <property type="match status" value="1"/>
</dbReference>
<keyword evidence="9 12" id="KW-0501">Molybdenum cofactor biosynthesis</keyword>
<dbReference type="PROSITE" id="PS01305">
    <property type="entry name" value="MOAA_NIFB_PQQE"/>
    <property type="match status" value="1"/>
</dbReference>
<evidence type="ECO:0000259" key="13">
    <source>
        <dbReference type="PROSITE" id="PS51918"/>
    </source>
</evidence>
<feature type="binding site" evidence="12">
    <location>
        <position position="77"/>
    </location>
    <ligand>
        <name>GTP</name>
        <dbReference type="ChEBI" id="CHEBI:37565"/>
    </ligand>
</feature>
<evidence type="ECO:0000256" key="4">
    <source>
        <dbReference type="ARBA" id="ARBA00022723"/>
    </source>
</evidence>
<evidence type="ECO:0000256" key="12">
    <source>
        <dbReference type="HAMAP-Rule" id="MF_01225"/>
    </source>
</evidence>
<dbReference type="PANTHER" id="PTHR22960">
    <property type="entry name" value="MOLYBDOPTERIN COFACTOR SYNTHESIS PROTEIN A"/>
    <property type="match status" value="1"/>
</dbReference>
<keyword evidence="8 12" id="KW-0342">GTP-binding</keyword>
<dbReference type="InterPro" id="IPR050105">
    <property type="entry name" value="MoCo_biosynth_MoaA/MoaC"/>
</dbReference>
<dbReference type="InterPro" id="IPR040064">
    <property type="entry name" value="MoaA-like"/>
</dbReference>
<feature type="binding site" evidence="12">
    <location>
        <position position="23"/>
    </location>
    <ligand>
        <name>GTP</name>
        <dbReference type="ChEBI" id="CHEBI:37565"/>
    </ligand>
</feature>
<keyword evidence="6 12" id="KW-0408">Iron</keyword>
<dbReference type="InterPro" id="IPR058240">
    <property type="entry name" value="rSAM_sf"/>
</dbReference>
<dbReference type="InterPro" id="IPR010505">
    <property type="entry name" value="MoaA_twitch"/>
</dbReference>
<comment type="catalytic activity">
    <reaction evidence="11 12">
        <text>GTP + AH2 + S-adenosyl-L-methionine = (8S)-3',8-cyclo-7,8-dihydroguanosine 5'-triphosphate + 5'-deoxyadenosine + L-methionine + A + H(+)</text>
        <dbReference type="Rhea" id="RHEA:49576"/>
        <dbReference type="ChEBI" id="CHEBI:13193"/>
        <dbReference type="ChEBI" id="CHEBI:15378"/>
        <dbReference type="ChEBI" id="CHEBI:17319"/>
        <dbReference type="ChEBI" id="CHEBI:17499"/>
        <dbReference type="ChEBI" id="CHEBI:37565"/>
        <dbReference type="ChEBI" id="CHEBI:57844"/>
        <dbReference type="ChEBI" id="CHEBI:59789"/>
        <dbReference type="ChEBI" id="CHEBI:131766"/>
        <dbReference type="EC" id="4.1.99.22"/>
    </reaction>
</comment>
<comment type="pathway">
    <text evidence="12">Cofactor biosynthesis; molybdopterin biosynthesis.</text>
</comment>
<evidence type="ECO:0000256" key="6">
    <source>
        <dbReference type="ARBA" id="ARBA00023004"/>
    </source>
</evidence>
<feature type="binding site" evidence="12">
    <location>
        <position position="132"/>
    </location>
    <ligand>
        <name>S-adenosyl-L-methionine</name>
        <dbReference type="ChEBI" id="CHEBI:59789"/>
    </ligand>
</feature>
<dbReference type="SFLD" id="SFLDG01383">
    <property type="entry name" value="cyclic_pyranopterin_phosphate"/>
    <property type="match status" value="1"/>
</dbReference>
<dbReference type="SUPFAM" id="SSF102114">
    <property type="entry name" value="Radical SAM enzymes"/>
    <property type="match status" value="1"/>
</dbReference>
<feature type="binding site" evidence="12">
    <location>
        <position position="36"/>
    </location>
    <ligand>
        <name>S-adenosyl-L-methionine</name>
        <dbReference type="ChEBI" id="CHEBI:59789"/>
    </ligand>
</feature>
<dbReference type="PANTHER" id="PTHR22960:SF0">
    <property type="entry name" value="MOLYBDENUM COFACTOR BIOSYNTHESIS PROTEIN 1"/>
    <property type="match status" value="1"/>
</dbReference>
<comment type="subunit">
    <text evidence="12">Monomer and homodimer.</text>
</comment>
<dbReference type="Pfam" id="PF06463">
    <property type="entry name" value="Mob_synth_C"/>
    <property type="match status" value="1"/>
</dbReference>
<dbReference type="InterPro" id="IPR007197">
    <property type="entry name" value="rSAM"/>
</dbReference>